<proteinExistence type="predicted"/>
<protein>
    <submittedName>
        <fullName evidence="2">Uncharacterized protein</fullName>
    </submittedName>
</protein>
<evidence type="ECO:0000313" key="2">
    <source>
        <dbReference type="EMBL" id="KAF4094479.1"/>
    </source>
</evidence>
<evidence type="ECO:0000313" key="3">
    <source>
        <dbReference type="Proteomes" id="UP000579812"/>
    </source>
</evidence>
<name>A0A7J6BH72_9TELE</name>
<dbReference type="EMBL" id="JAAMOB010000330">
    <property type="protein sequence ID" value="KAF4094479.1"/>
    <property type="molecule type" value="Genomic_DNA"/>
</dbReference>
<reference evidence="2 3" key="1">
    <citation type="submission" date="2020-04" db="EMBL/GenBank/DDBJ databases">
        <title>Chromosome-level genome assembly of a cyprinid fish Onychostoma macrolepis by integration of Nanopore Sequencing, Bionano and Hi-C technology.</title>
        <authorList>
            <person name="Wang D."/>
        </authorList>
    </citation>
    <scope>NUCLEOTIDE SEQUENCE [LARGE SCALE GENOMIC DNA]</scope>
    <source>
        <strain evidence="2">SWU-2019</strain>
        <tissue evidence="2">Muscle</tissue>
    </source>
</reference>
<keyword evidence="3" id="KW-1185">Reference proteome</keyword>
<feature type="region of interest" description="Disordered" evidence="1">
    <location>
        <begin position="198"/>
        <end position="299"/>
    </location>
</feature>
<gene>
    <name evidence="2" type="ORF">G5714_024660</name>
</gene>
<organism evidence="2 3">
    <name type="scientific">Onychostoma macrolepis</name>
    <dbReference type="NCBI Taxonomy" id="369639"/>
    <lineage>
        <taxon>Eukaryota</taxon>
        <taxon>Metazoa</taxon>
        <taxon>Chordata</taxon>
        <taxon>Craniata</taxon>
        <taxon>Vertebrata</taxon>
        <taxon>Euteleostomi</taxon>
        <taxon>Actinopterygii</taxon>
        <taxon>Neopterygii</taxon>
        <taxon>Teleostei</taxon>
        <taxon>Ostariophysi</taxon>
        <taxon>Cypriniformes</taxon>
        <taxon>Cyprinidae</taxon>
        <taxon>Acrossocheilinae</taxon>
        <taxon>Onychostoma</taxon>
    </lineage>
</organism>
<dbReference type="Proteomes" id="UP000579812">
    <property type="component" value="Unassembled WGS sequence"/>
</dbReference>
<evidence type="ECO:0000256" key="1">
    <source>
        <dbReference type="SAM" id="MobiDB-lite"/>
    </source>
</evidence>
<sequence length="299" mass="33657">MSLGLASLEKALELSCDRYREPYQGAGVVPTRQEACTAQPASEACLWAWRRSKKPLELSFHRYRQRVRRWGSAHPPEACLWAWRRSKKPLELSCDRYREPDQGAGVVPTHQEACLWAWRRSKKPLELSCDRYREPDQGAGAVPTRQEACLWAWPSPNGPTSRVAVESGTYPGTGAVPACLGASDTLDVWPKPRFRLSRFPNEIHPGSTPLAAVPRGRPGRGRRKRPEATVPALVTPKPYPDGTSKRLPLTDRPPARRRDRSRSREKARSPGQGHPKRGWKFDPSRTKRRGPATPNSARK</sequence>
<accession>A0A7J6BH72</accession>
<comment type="caution">
    <text evidence="2">The sequence shown here is derived from an EMBL/GenBank/DDBJ whole genome shotgun (WGS) entry which is preliminary data.</text>
</comment>
<dbReference type="AlphaFoldDB" id="A0A7J6BH72"/>